<accession>A0A915EEW1</accession>
<feature type="transmembrane region" description="Helical" evidence="13">
    <location>
        <begin position="60"/>
        <end position="83"/>
    </location>
</feature>
<evidence type="ECO:0000256" key="12">
    <source>
        <dbReference type="ARBA" id="ARBA00023303"/>
    </source>
</evidence>
<organism evidence="14 15">
    <name type="scientific">Ditylenchus dipsaci</name>
    <dbReference type="NCBI Taxonomy" id="166011"/>
    <lineage>
        <taxon>Eukaryota</taxon>
        <taxon>Metazoa</taxon>
        <taxon>Ecdysozoa</taxon>
        <taxon>Nematoda</taxon>
        <taxon>Chromadorea</taxon>
        <taxon>Rhabditida</taxon>
        <taxon>Tylenchina</taxon>
        <taxon>Tylenchomorpha</taxon>
        <taxon>Sphaerularioidea</taxon>
        <taxon>Anguinidae</taxon>
        <taxon>Anguininae</taxon>
        <taxon>Ditylenchus</taxon>
    </lineage>
</organism>
<sequence>MTTIADGKNMCDFILLGCWTPSFVENIIGWLNALPHINYKFRQVKETFNLDIDGDYVQSLVVFCGLSLLLAVLLLLLIVITWVCQCCLKKSDNCHLFRFTGACLYGNEHTNKSVNSAASGLADVNQNIRLAIAQTNKLNASQFEASKHVEELTVLIERKSKEAPTINQTLVREADALLTEVSDKLDDVSNQILKIGQIFGDLKFLDKSRIYGHRVEFERWILCITLISIMICVLFAGVIAFCRQSRKGAILFSGLGIVIFIVSWIMFSLVFPITVAYADFCGGGATPFLETKINQEVIQTFHFYKDCVPKPSHDNVPPKIPVSQINNFYSTLEANQQKLEGLLFTLFNRSEEVELISREISSDISNSFKSIGALEATLSCYNIHDDVIAMYEGFCTNGFLGTVIVTSALFMLGLFLFILLLLVSRSWHIFVRLPSDYVEVGEDDHFSPRGQDNMPDNVYDTNIFNPRARQIGGMVDGVPPAAALSNGSAVNNHQPPTTSLLVESSTATWLRNNATHASAPPATNTINSHSAGLRNSNYQLNNPYRHYTQQQQEFQEQFDI</sequence>
<feature type="transmembrane region" description="Helical" evidence="13">
    <location>
        <begin position="249"/>
        <end position="271"/>
    </location>
</feature>
<keyword evidence="12 13" id="KW-0407">Ion channel</keyword>
<dbReference type="Pfam" id="PF04906">
    <property type="entry name" value="Tweety"/>
    <property type="match status" value="1"/>
</dbReference>
<dbReference type="GO" id="GO:0005229">
    <property type="term" value="F:intracellularly calcium-gated chloride channel activity"/>
    <property type="evidence" value="ECO:0007669"/>
    <property type="project" value="TreeGrafter"/>
</dbReference>
<reference evidence="15" key="1">
    <citation type="submission" date="2022-11" db="UniProtKB">
        <authorList>
            <consortium name="WormBaseParasite"/>
        </authorList>
    </citation>
    <scope>IDENTIFICATION</scope>
</reference>
<keyword evidence="4" id="KW-1003">Cell membrane</keyword>
<keyword evidence="8 13" id="KW-0472">Membrane</keyword>
<dbReference type="WBParaSite" id="jg4584">
    <property type="protein sequence ID" value="jg4584"/>
    <property type="gene ID" value="jg4584"/>
</dbReference>
<dbReference type="AlphaFoldDB" id="A0A915EEW1"/>
<keyword evidence="6 13" id="KW-1133">Transmembrane helix</keyword>
<evidence type="ECO:0000256" key="4">
    <source>
        <dbReference type="ARBA" id="ARBA00022475"/>
    </source>
</evidence>
<dbReference type="GO" id="GO:0034707">
    <property type="term" value="C:chloride channel complex"/>
    <property type="evidence" value="ECO:0007669"/>
    <property type="project" value="UniProtKB-UniRule"/>
</dbReference>
<keyword evidence="11 13" id="KW-0868">Chloride</keyword>
<evidence type="ECO:0000256" key="13">
    <source>
        <dbReference type="RuleBase" id="RU361114"/>
    </source>
</evidence>
<protein>
    <recommendedName>
        <fullName evidence="13">Protein tweety homolog</fullName>
    </recommendedName>
</protein>
<feature type="transmembrane region" description="Helical" evidence="13">
    <location>
        <begin position="219"/>
        <end position="242"/>
    </location>
</feature>
<evidence type="ECO:0000256" key="8">
    <source>
        <dbReference type="ARBA" id="ARBA00023136"/>
    </source>
</evidence>
<feature type="transmembrane region" description="Helical" evidence="13">
    <location>
        <begin position="399"/>
        <end position="423"/>
    </location>
</feature>
<evidence type="ECO:0000313" key="14">
    <source>
        <dbReference type="Proteomes" id="UP000887574"/>
    </source>
</evidence>
<keyword evidence="3 13" id="KW-0813">Transport</keyword>
<comment type="function">
    <text evidence="13">Probable chloride channel.</text>
</comment>
<evidence type="ECO:0000256" key="9">
    <source>
        <dbReference type="ARBA" id="ARBA00023173"/>
    </source>
</evidence>
<keyword evidence="9 13" id="KW-0869">Chloride channel</keyword>
<keyword evidence="5 13" id="KW-0812">Transmembrane</keyword>
<dbReference type="GO" id="GO:0005886">
    <property type="term" value="C:plasma membrane"/>
    <property type="evidence" value="ECO:0007669"/>
    <property type="project" value="UniProtKB-SubCell"/>
</dbReference>
<keyword evidence="10" id="KW-0325">Glycoprotein</keyword>
<evidence type="ECO:0000256" key="5">
    <source>
        <dbReference type="ARBA" id="ARBA00022692"/>
    </source>
</evidence>
<evidence type="ECO:0000256" key="1">
    <source>
        <dbReference type="ARBA" id="ARBA00004651"/>
    </source>
</evidence>
<dbReference type="PANTHER" id="PTHR12424">
    <property type="entry name" value="TWEETY-RELATED"/>
    <property type="match status" value="1"/>
</dbReference>
<dbReference type="GO" id="GO:0072320">
    <property type="term" value="F:volume-sensitive chloride channel activity"/>
    <property type="evidence" value="ECO:0007669"/>
    <property type="project" value="TreeGrafter"/>
</dbReference>
<evidence type="ECO:0000256" key="3">
    <source>
        <dbReference type="ARBA" id="ARBA00022448"/>
    </source>
</evidence>
<proteinExistence type="inferred from homology"/>
<dbReference type="Proteomes" id="UP000887574">
    <property type="component" value="Unplaced"/>
</dbReference>
<keyword evidence="14" id="KW-1185">Reference proteome</keyword>
<comment type="similarity">
    <text evidence="2 13">Belongs to the tweety family.</text>
</comment>
<comment type="subcellular location">
    <subcellularLocation>
        <location evidence="1">Cell membrane</location>
        <topology evidence="1">Multi-pass membrane protein</topology>
    </subcellularLocation>
</comment>
<comment type="caution">
    <text evidence="13">Lacks conserved residue(s) required for the propagation of feature annotation.</text>
</comment>
<dbReference type="InterPro" id="IPR006990">
    <property type="entry name" value="Tweety"/>
</dbReference>
<evidence type="ECO:0000256" key="10">
    <source>
        <dbReference type="ARBA" id="ARBA00023180"/>
    </source>
</evidence>
<evidence type="ECO:0000256" key="7">
    <source>
        <dbReference type="ARBA" id="ARBA00023065"/>
    </source>
</evidence>
<evidence type="ECO:0000256" key="6">
    <source>
        <dbReference type="ARBA" id="ARBA00022989"/>
    </source>
</evidence>
<dbReference type="PANTHER" id="PTHR12424:SF8">
    <property type="entry name" value="PROTEIN TWEETY"/>
    <property type="match status" value="1"/>
</dbReference>
<evidence type="ECO:0000313" key="15">
    <source>
        <dbReference type="WBParaSite" id="jg4584"/>
    </source>
</evidence>
<evidence type="ECO:0000256" key="2">
    <source>
        <dbReference type="ARBA" id="ARBA00009849"/>
    </source>
</evidence>
<evidence type="ECO:0000256" key="11">
    <source>
        <dbReference type="ARBA" id="ARBA00023214"/>
    </source>
</evidence>
<name>A0A915EEW1_9BILA</name>
<keyword evidence="7 13" id="KW-0406">Ion transport</keyword>